<evidence type="ECO:0000313" key="10">
    <source>
        <dbReference type="EMBL" id="KAF5795196.1"/>
    </source>
</evidence>
<dbReference type="PANTHER" id="PTHR48005:SF5">
    <property type="entry name" value="PROTEIN KINASE DOMAIN-CONTAINING PROTEIN"/>
    <property type="match status" value="1"/>
</dbReference>
<dbReference type="Proteomes" id="UP000215914">
    <property type="component" value="Chromosome 13"/>
</dbReference>
<dbReference type="EMBL" id="CM007902">
    <property type="protein sequence ID" value="OTG03116.1"/>
    <property type="molecule type" value="Genomic_DNA"/>
</dbReference>
<keyword evidence="5" id="KW-0418">Kinase</keyword>
<dbReference type="InterPro" id="IPR051420">
    <property type="entry name" value="Ser_Thr_Kinases_DiverseReg"/>
</dbReference>
<sequence length="180" mass="20017">MYKDKLAEGRLITVKTLNFAEVSAEFDKSFFQEMSTLAKPRHRNLVKVVGYTWESGKLKALALEYMENGNLDKIIHDNGIDRKRFDLSERVVVLVSVSRGLVCLHSGYDFPIVHCDIKPSNILLDEKWDAHVSDFGTARILGVVGVAGVVAVGCGGGGGRMRWWWQDVVVRVLGLGNLGR</sequence>
<gene>
    <name evidence="11" type="ORF">HannXRQ_Chr13g0420551</name>
    <name evidence="10" type="ORF">HanXRQr2_Chr08g0336831</name>
</gene>
<keyword evidence="2" id="KW-0723">Serine/threonine-protein kinase</keyword>
<evidence type="ECO:0000256" key="8">
    <source>
        <dbReference type="ARBA" id="ARBA00048679"/>
    </source>
</evidence>
<dbReference type="PROSITE" id="PS50011">
    <property type="entry name" value="PROTEIN_KINASE_DOM"/>
    <property type="match status" value="1"/>
</dbReference>
<keyword evidence="4" id="KW-0547">Nucleotide-binding</keyword>
<accession>A0A251SXX2</accession>
<dbReference type="GO" id="GO:0004674">
    <property type="term" value="F:protein serine/threonine kinase activity"/>
    <property type="evidence" value="ECO:0007669"/>
    <property type="project" value="UniProtKB-KW"/>
</dbReference>
<dbReference type="Pfam" id="PF00069">
    <property type="entry name" value="Pkinase"/>
    <property type="match status" value="1"/>
</dbReference>
<dbReference type="EC" id="2.7.11.1" evidence="1"/>
<evidence type="ECO:0000256" key="3">
    <source>
        <dbReference type="ARBA" id="ARBA00022679"/>
    </source>
</evidence>
<dbReference type="PANTHER" id="PTHR48005">
    <property type="entry name" value="LEUCINE RICH REPEAT KINASE 2"/>
    <property type="match status" value="1"/>
</dbReference>
<evidence type="ECO:0000256" key="4">
    <source>
        <dbReference type="ARBA" id="ARBA00022741"/>
    </source>
</evidence>
<reference evidence="10 12" key="1">
    <citation type="journal article" date="2017" name="Nature">
        <title>The sunflower genome provides insights into oil metabolism, flowering and Asterid evolution.</title>
        <authorList>
            <person name="Badouin H."/>
            <person name="Gouzy J."/>
            <person name="Grassa C.J."/>
            <person name="Murat F."/>
            <person name="Staton S.E."/>
            <person name="Cottret L."/>
            <person name="Lelandais-Briere C."/>
            <person name="Owens G.L."/>
            <person name="Carrere S."/>
            <person name="Mayjonade B."/>
            <person name="Legrand L."/>
            <person name="Gill N."/>
            <person name="Kane N.C."/>
            <person name="Bowers J.E."/>
            <person name="Hubner S."/>
            <person name="Bellec A."/>
            <person name="Berard A."/>
            <person name="Berges H."/>
            <person name="Blanchet N."/>
            <person name="Boniface M.C."/>
            <person name="Brunel D."/>
            <person name="Catrice O."/>
            <person name="Chaidir N."/>
            <person name="Claudel C."/>
            <person name="Donnadieu C."/>
            <person name="Faraut T."/>
            <person name="Fievet G."/>
            <person name="Helmstetter N."/>
            <person name="King M."/>
            <person name="Knapp S.J."/>
            <person name="Lai Z."/>
            <person name="Le Paslier M.C."/>
            <person name="Lippi Y."/>
            <person name="Lorenzon L."/>
            <person name="Mandel J.R."/>
            <person name="Marage G."/>
            <person name="Marchand G."/>
            <person name="Marquand E."/>
            <person name="Bret-Mestries E."/>
            <person name="Morien E."/>
            <person name="Nambeesan S."/>
            <person name="Nguyen T."/>
            <person name="Pegot-Espagnet P."/>
            <person name="Pouilly N."/>
            <person name="Raftis F."/>
            <person name="Sallet E."/>
            <person name="Schiex T."/>
            <person name="Thomas J."/>
            <person name="Vandecasteele C."/>
            <person name="Vares D."/>
            <person name="Vear F."/>
            <person name="Vautrin S."/>
            <person name="Crespi M."/>
            <person name="Mangin B."/>
            <person name="Burke J.M."/>
            <person name="Salse J."/>
            <person name="Munos S."/>
            <person name="Vincourt P."/>
            <person name="Rieseberg L.H."/>
            <person name="Langlade N.B."/>
        </authorList>
    </citation>
    <scope>NUCLEOTIDE SEQUENCE [LARGE SCALE GENOMIC DNA]</scope>
    <source>
        <strain evidence="12">cv. SF193</strain>
        <tissue evidence="10">Leaves</tissue>
    </source>
</reference>
<dbReference type="InParanoid" id="A0A251SXX2"/>
<dbReference type="InterPro" id="IPR008271">
    <property type="entry name" value="Ser/Thr_kinase_AS"/>
</dbReference>
<dbReference type="GO" id="GO:0005524">
    <property type="term" value="F:ATP binding"/>
    <property type="evidence" value="ECO:0007669"/>
    <property type="project" value="UniProtKB-KW"/>
</dbReference>
<evidence type="ECO:0000256" key="6">
    <source>
        <dbReference type="ARBA" id="ARBA00022840"/>
    </source>
</evidence>
<dbReference type="InterPro" id="IPR011009">
    <property type="entry name" value="Kinase-like_dom_sf"/>
</dbReference>
<dbReference type="SUPFAM" id="SSF56112">
    <property type="entry name" value="Protein kinase-like (PK-like)"/>
    <property type="match status" value="1"/>
</dbReference>
<dbReference type="SMART" id="SM00220">
    <property type="entry name" value="S_TKc"/>
    <property type="match status" value="1"/>
</dbReference>
<dbReference type="EMBL" id="MNCJ02000323">
    <property type="protein sequence ID" value="KAF5795196.1"/>
    <property type="molecule type" value="Genomic_DNA"/>
</dbReference>
<reference evidence="10" key="3">
    <citation type="submission" date="2020-06" db="EMBL/GenBank/DDBJ databases">
        <title>Helianthus annuus Genome sequencing and assembly Release 2.</title>
        <authorList>
            <person name="Gouzy J."/>
            <person name="Langlade N."/>
            <person name="Munos S."/>
        </authorList>
    </citation>
    <scope>NUCLEOTIDE SEQUENCE</scope>
    <source>
        <tissue evidence="10">Leaves</tissue>
    </source>
</reference>
<evidence type="ECO:0000256" key="2">
    <source>
        <dbReference type="ARBA" id="ARBA00022527"/>
    </source>
</evidence>
<evidence type="ECO:0000256" key="1">
    <source>
        <dbReference type="ARBA" id="ARBA00012513"/>
    </source>
</evidence>
<evidence type="ECO:0000313" key="11">
    <source>
        <dbReference type="EMBL" id="OTG03116.1"/>
    </source>
</evidence>
<dbReference type="OMA" id="SMGRNSH"/>
<comment type="catalytic activity">
    <reaction evidence="8">
        <text>L-seryl-[protein] + ATP = O-phospho-L-seryl-[protein] + ADP + H(+)</text>
        <dbReference type="Rhea" id="RHEA:17989"/>
        <dbReference type="Rhea" id="RHEA-COMP:9863"/>
        <dbReference type="Rhea" id="RHEA-COMP:11604"/>
        <dbReference type="ChEBI" id="CHEBI:15378"/>
        <dbReference type="ChEBI" id="CHEBI:29999"/>
        <dbReference type="ChEBI" id="CHEBI:30616"/>
        <dbReference type="ChEBI" id="CHEBI:83421"/>
        <dbReference type="ChEBI" id="CHEBI:456216"/>
        <dbReference type="EC" id="2.7.11.1"/>
    </reaction>
</comment>
<dbReference type="Gene3D" id="1.10.510.10">
    <property type="entry name" value="Transferase(Phosphotransferase) domain 1"/>
    <property type="match status" value="1"/>
</dbReference>
<reference evidence="11" key="2">
    <citation type="submission" date="2017-02" db="EMBL/GenBank/DDBJ databases">
        <title>Sunflower complete genome.</title>
        <authorList>
            <person name="Langlade N."/>
            <person name="Munos S."/>
        </authorList>
    </citation>
    <scope>NUCLEOTIDE SEQUENCE [LARGE SCALE GENOMIC DNA]</scope>
    <source>
        <tissue evidence="11">Leaves</tissue>
    </source>
</reference>
<protein>
    <recommendedName>
        <fullName evidence="1">non-specific serine/threonine protein kinase</fullName>
        <ecNumber evidence="1">2.7.11.1</ecNumber>
    </recommendedName>
</protein>
<name>A0A251SXX2_HELAN</name>
<evidence type="ECO:0000259" key="9">
    <source>
        <dbReference type="PROSITE" id="PS50011"/>
    </source>
</evidence>
<feature type="domain" description="Protein kinase" evidence="9">
    <location>
        <begin position="1"/>
        <end position="180"/>
    </location>
</feature>
<dbReference type="PROSITE" id="PS00108">
    <property type="entry name" value="PROTEIN_KINASE_ST"/>
    <property type="match status" value="1"/>
</dbReference>
<dbReference type="Gramene" id="mRNA:HanXRQr2_Chr08g0336831">
    <property type="protein sequence ID" value="CDS:HanXRQr2_Chr08g0336831.1"/>
    <property type="gene ID" value="HanXRQr2_Chr08g0336831"/>
</dbReference>
<evidence type="ECO:0000256" key="7">
    <source>
        <dbReference type="ARBA" id="ARBA00047899"/>
    </source>
</evidence>
<comment type="catalytic activity">
    <reaction evidence="7">
        <text>L-threonyl-[protein] + ATP = O-phospho-L-threonyl-[protein] + ADP + H(+)</text>
        <dbReference type="Rhea" id="RHEA:46608"/>
        <dbReference type="Rhea" id="RHEA-COMP:11060"/>
        <dbReference type="Rhea" id="RHEA-COMP:11605"/>
        <dbReference type="ChEBI" id="CHEBI:15378"/>
        <dbReference type="ChEBI" id="CHEBI:30013"/>
        <dbReference type="ChEBI" id="CHEBI:30616"/>
        <dbReference type="ChEBI" id="CHEBI:61977"/>
        <dbReference type="ChEBI" id="CHEBI:456216"/>
        <dbReference type="EC" id="2.7.11.1"/>
    </reaction>
</comment>
<dbReference type="AlphaFoldDB" id="A0A251SXX2"/>
<organism evidence="11 12">
    <name type="scientific">Helianthus annuus</name>
    <name type="common">Common sunflower</name>
    <dbReference type="NCBI Taxonomy" id="4232"/>
    <lineage>
        <taxon>Eukaryota</taxon>
        <taxon>Viridiplantae</taxon>
        <taxon>Streptophyta</taxon>
        <taxon>Embryophyta</taxon>
        <taxon>Tracheophyta</taxon>
        <taxon>Spermatophyta</taxon>
        <taxon>Magnoliopsida</taxon>
        <taxon>eudicotyledons</taxon>
        <taxon>Gunneridae</taxon>
        <taxon>Pentapetalae</taxon>
        <taxon>asterids</taxon>
        <taxon>campanulids</taxon>
        <taxon>Asterales</taxon>
        <taxon>Asteraceae</taxon>
        <taxon>Asteroideae</taxon>
        <taxon>Heliantheae alliance</taxon>
        <taxon>Heliantheae</taxon>
        <taxon>Helianthus</taxon>
    </lineage>
</organism>
<keyword evidence="6" id="KW-0067">ATP-binding</keyword>
<keyword evidence="12" id="KW-1185">Reference proteome</keyword>
<evidence type="ECO:0000313" key="12">
    <source>
        <dbReference type="Proteomes" id="UP000215914"/>
    </source>
</evidence>
<evidence type="ECO:0000256" key="5">
    <source>
        <dbReference type="ARBA" id="ARBA00022777"/>
    </source>
</evidence>
<proteinExistence type="predicted"/>
<keyword evidence="3 10" id="KW-0808">Transferase</keyword>
<dbReference type="InterPro" id="IPR000719">
    <property type="entry name" value="Prot_kinase_dom"/>
</dbReference>